<evidence type="ECO:0000256" key="3">
    <source>
        <dbReference type="ARBA" id="ARBA00022842"/>
    </source>
</evidence>
<protein>
    <recommendedName>
        <fullName evidence="5">Cation-transporting P-type ATPase C-terminal domain-containing protein</fullName>
    </recommendedName>
</protein>
<dbReference type="InterPro" id="IPR006068">
    <property type="entry name" value="ATPase_P-typ_cation-transptr_C"/>
</dbReference>
<gene>
    <name evidence="6" type="ORF">GGX14DRAFT_325401</name>
</gene>
<reference evidence="6" key="1">
    <citation type="submission" date="2023-03" db="EMBL/GenBank/DDBJ databases">
        <title>Massive genome expansion in bonnet fungi (Mycena s.s.) driven by repeated elements and novel gene families across ecological guilds.</title>
        <authorList>
            <consortium name="Lawrence Berkeley National Laboratory"/>
            <person name="Harder C.B."/>
            <person name="Miyauchi S."/>
            <person name="Viragh M."/>
            <person name="Kuo A."/>
            <person name="Thoen E."/>
            <person name="Andreopoulos B."/>
            <person name="Lu D."/>
            <person name="Skrede I."/>
            <person name="Drula E."/>
            <person name="Henrissat B."/>
            <person name="Morin E."/>
            <person name="Kohler A."/>
            <person name="Barry K."/>
            <person name="LaButti K."/>
            <person name="Morin E."/>
            <person name="Salamov A."/>
            <person name="Lipzen A."/>
            <person name="Mereny Z."/>
            <person name="Hegedus B."/>
            <person name="Baldrian P."/>
            <person name="Stursova M."/>
            <person name="Weitz H."/>
            <person name="Taylor A."/>
            <person name="Grigoriev I.V."/>
            <person name="Nagy L.G."/>
            <person name="Martin F."/>
            <person name="Kauserud H."/>
        </authorList>
    </citation>
    <scope>NUCLEOTIDE SEQUENCE</scope>
    <source>
        <strain evidence="6">9144</strain>
    </source>
</reference>
<organism evidence="6 7">
    <name type="scientific">Mycena pura</name>
    <dbReference type="NCBI Taxonomy" id="153505"/>
    <lineage>
        <taxon>Eukaryota</taxon>
        <taxon>Fungi</taxon>
        <taxon>Dikarya</taxon>
        <taxon>Basidiomycota</taxon>
        <taxon>Agaricomycotina</taxon>
        <taxon>Agaricomycetes</taxon>
        <taxon>Agaricomycetidae</taxon>
        <taxon>Agaricales</taxon>
        <taxon>Marasmiineae</taxon>
        <taxon>Mycenaceae</taxon>
        <taxon>Mycena</taxon>
    </lineage>
</organism>
<feature type="transmembrane region" description="Helical" evidence="4">
    <location>
        <begin position="108"/>
        <end position="127"/>
    </location>
</feature>
<name>A0AAD6ULH2_9AGAR</name>
<keyword evidence="4" id="KW-0472">Membrane</keyword>
<evidence type="ECO:0000256" key="1">
    <source>
        <dbReference type="ARBA" id="ARBA00004127"/>
    </source>
</evidence>
<keyword evidence="7" id="KW-1185">Reference proteome</keyword>
<keyword evidence="4" id="KW-0812">Transmembrane</keyword>
<dbReference type="Proteomes" id="UP001219525">
    <property type="component" value="Unassembled WGS sequence"/>
</dbReference>
<dbReference type="GO" id="GO:0012505">
    <property type="term" value="C:endomembrane system"/>
    <property type="evidence" value="ECO:0007669"/>
    <property type="project" value="UniProtKB-SubCell"/>
</dbReference>
<dbReference type="PANTHER" id="PTHR24093">
    <property type="entry name" value="CATION TRANSPORTING ATPASE"/>
    <property type="match status" value="1"/>
</dbReference>
<keyword evidence="4" id="KW-1133">Transmembrane helix</keyword>
<dbReference type="InterPro" id="IPR023298">
    <property type="entry name" value="ATPase_P-typ_TM_dom_sf"/>
</dbReference>
<keyword evidence="3" id="KW-0460">Magnesium</keyword>
<dbReference type="GO" id="GO:0005886">
    <property type="term" value="C:plasma membrane"/>
    <property type="evidence" value="ECO:0007669"/>
    <property type="project" value="TreeGrafter"/>
</dbReference>
<comment type="caution">
    <text evidence="6">The sequence shown here is derived from an EMBL/GenBank/DDBJ whole genome shotgun (WGS) entry which is preliminary data.</text>
</comment>
<comment type="subcellular location">
    <subcellularLocation>
        <location evidence="1">Endomembrane system</location>
        <topology evidence="1">Multi-pass membrane protein</topology>
    </subcellularLocation>
</comment>
<sequence length="141" mass="16326">MYKQMTLQSLYQTAVTLVFHFLGSTILTSNMKYDLTVQTLVFNAFVFARLFTWAWDRGWNWNICERVLKNYYFTIVITLIEIGTQIFFVLIGSQFLVTPIGGLRQWDISLFLGIVSIPLGALIRLMLSEAIKTLFKWVGLL</sequence>
<dbReference type="GO" id="GO:0006874">
    <property type="term" value="P:intracellular calcium ion homeostasis"/>
    <property type="evidence" value="ECO:0007669"/>
    <property type="project" value="TreeGrafter"/>
</dbReference>
<feature type="transmembrane region" description="Helical" evidence="4">
    <location>
        <begin position="9"/>
        <end position="28"/>
    </location>
</feature>
<dbReference type="SUPFAM" id="SSF81665">
    <property type="entry name" value="Calcium ATPase, transmembrane domain M"/>
    <property type="match status" value="1"/>
</dbReference>
<dbReference type="Pfam" id="PF00689">
    <property type="entry name" value="Cation_ATPase_C"/>
    <property type="match status" value="1"/>
</dbReference>
<dbReference type="AlphaFoldDB" id="A0AAD6ULH2"/>
<evidence type="ECO:0000313" key="6">
    <source>
        <dbReference type="EMBL" id="KAJ7190045.1"/>
    </source>
</evidence>
<feature type="non-terminal residue" evidence="6">
    <location>
        <position position="141"/>
    </location>
</feature>
<evidence type="ECO:0000256" key="4">
    <source>
        <dbReference type="SAM" id="Phobius"/>
    </source>
</evidence>
<feature type="transmembrane region" description="Helical" evidence="4">
    <location>
        <begin position="71"/>
        <end position="96"/>
    </location>
</feature>
<evidence type="ECO:0000313" key="7">
    <source>
        <dbReference type="Proteomes" id="UP001219525"/>
    </source>
</evidence>
<evidence type="ECO:0000256" key="2">
    <source>
        <dbReference type="ARBA" id="ARBA00022723"/>
    </source>
</evidence>
<keyword evidence="2" id="KW-0479">Metal-binding</keyword>
<evidence type="ECO:0000259" key="5">
    <source>
        <dbReference type="Pfam" id="PF00689"/>
    </source>
</evidence>
<accession>A0AAD6ULH2</accession>
<dbReference type="PANTHER" id="PTHR24093:SF369">
    <property type="entry name" value="CALCIUM-TRANSPORTING ATPASE"/>
    <property type="match status" value="1"/>
</dbReference>
<dbReference type="GO" id="GO:0005388">
    <property type="term" value="F:P-type calcium transporter activity"/>
    <property type="evidence" value="ECO:0007669"/>
    <property type="project" value="TreeGrafter"/>
</dbReference>
<feature type="domain" description="Cation-transporting P-type ATPase C-terminal" evidence="5">
    <location>
        <begin position="1"/>
        <end position="125"/>
    </location>
</feature>
<dbReference type="EMBL" id="JARJCW010000159">
    <property type="protein sequence ID" value="KAJ7190045.1"/>
    <property type="molecule type" value="Genomic_DNA"/>
</dbReference>
<proteinExistence type="predicted"/>
<dbReference type="GO" id="GO:0046872">
    <property type="term" value="F:metal ion binding"/>
    <property type="evidence" value="ECO:0007669"/>
    <property type="project" value="UniProtKB-KW"/>
</dbReference>
<feature type="transmembrane region" description="Helical" evidence="4">
    <location>
        <begin position="40"/>
        <end position="59"/>
    </location>
</feature>